<organism evidence="1 2">
    <name type="scientific">Candidatus Paracaedimonas acanthamoebae</name>
    <dbReference type="NCBI Taxonomy" id="244581"/>
    <lineage>
        <taxon>Bacteria</taxon>
        <taxon>Pseudomonadati</taxon>
        <taxon>Pseudomonadota</taxon>
        <taxon>Alphaproteobacteria</taxon>
        <taxon>Holosporales</taxon>
        <taxon>Caedimonadaceae</taxon>
        <taxon>Candidatus Paracaedimonas</taxon>
    </lineage>
</organism>
<comment type="caution">
    <text evidence="1">The sequence shown here is derived from an EMBL/GenBank/DDBJ whole genome shotgun (WGS) entry which is preliminary data.</text>
</comment>
<gene>
    <name evidence="1" type="ORF">J0H12_00595</name>
</gene>
<dbReference type="Proteomes" id="UP000664414">
    <property type="component" value="Unassembled WGS sequence"/>
</dbReference>
<reference evidence="1" key="1">
    <citation type="submission" date="2021-02" db="EMBL/GenBank/DDBJ databases">
        <title>Thiocyanate and organic carbon inputs drive convergent selection for specific autotrophic Afipia and Thiobacillus strains within complex microbiomes.</title>
        <authorList>
            <person name="Huddy R.J."/>
            <person name="Sachdeva R."/>
            <person name="Kadzinga F."/>
            <person name="Kantor R.S."/>
            <person name="Harrison S.T.L."/>
            <person name="Banfield J.F."/>
        </authorList>
    </citation>
    <scope>NUCLEOTIDE SEQUENCE</scope>
    <source>
        <strain evidence="1">SCN18_10_11_15_R4_P_38_20</strain>
    </source>
</reference>
<protein>
    <submittedName>
        <fullName evidence="1">Uncharacterized protein</fullName>
    </submittedName>
</protein>
<evidence type="ECO:0000313" key="1">
    <source>
        <dbReference type="EMBL" id="MBN9412411.1"/>
    </source>
</evidence>
<evidence type="ECO:0000313" key="2">
    <source>
        <dbReference type="Proteomes" id="UP000664414"/>
    </source>
</evidence>
<accession>A0A8J7PZE7</accession>
<sequence length="78" mass="8995">MEDKNKVTCLEIVDIDDLEKGMVLTTPMSEVTFPLTQADLEFIDALKGKSLNWARQDLRPPKLEFLSLLQFIRSPRML</sequence>
<dbReference type="EMBL" id="JAFKGL010000010">
    <property type="protein sequence ID" value="MBN9412411.1"/>
    <property type="molecule type" value="Genomic_DNA"/>
</dbReference>
<proteinExistence type="predicted"/>
<dbReference type="AlphaFoldDB" id="A0A8J7PZE7"/>
<name>A0A8J7PZE7_9PROT</name>